<evidence type="ECO:0000313" key="3">
    <source>
        <dbReference type="Proteomes" id="UP000030672"/>
    </source>
</evidence>
<name>A0A074VPJ1_AURM1</name>
<proteinExistence type="predicted"/>
<reference evidence="2 3" key="1">
    <citation type="journal article" date="2014" name="BMC Genomics">
        <title>Genome sequencing of four Aureobasidium pullulans varieties: biotechnological potential, stress tolerance, and description of new species.</title>
        <authorList>
            <person name="Gostin Ar C."/>
            <person name="Ohm R.A."/>
            <person name="Kogej T."/>
            <person name="Sonjak S."/>
            <person name="Turk M."/>
            <person name="Zajc J."/>
            <person name="Zalar P."/>
            <person name="Grube M."/>
            <person name="Sun H."/>
            <person name="Han J."/>
            <person name="Sharma A."/>
            <person name="Chiniquy J."/>
            <person name="Ngan C.Y."/>
            <person name="Lipzen A."/>
            <person name="Barry K."/>
            <person name="Grigoriev I.V."/>
            <person name="Gunde-Cimerman N."/>
        </authorList>
    </citation>
    <scope>NUCLEOTIDE SEQUENCE [LARGE SCALE GENOMIC DNA]</scope>
    <source>
        <strain evidence="2 3">CBS 110374</strain>
    </source>
</reference>
<dbReference type="EMBL" id="KL584834">
    <property type="protein sequence ID" value="KEQ62625.1"/>
    <property type="molecule type" value="Genomic_DNA"/>
</dbReference>
<gene>
    <name evidence="2" type="ORF">M437DRAFT_84945</name>
</gene>
<feature type="region of interest" description="Disordered" evidence="1">
    <location>
        <begin position="37"/>
        <end position="137"/>
    </location>
</feature>
<dbReference type="GeneID" id="63921566"/>
<sequence>MGPWLAVLEAWLVKKLLESQTFHQGVRRVHKSIYRLRHGPLEGDDGGTNLERQGPGFGKHFWDEIQAQVGRKKPENPLEKSDPTHTTQSHYSTSNQSAREQTTRRRTDTPPQSPKEGFLSHFMDELRSQTRGRDKNP</sequence>
<dbReference type="Pfam" id="PF10906">
    <property type="entry name" value="Mrx7"/>
    <property type="match status" value="1"/>
</dbReference>
<protein>
    <submittedName>
        <fullName evidence="2">Uncharacterized protein</fullName>
    </submittedName>
</protein>
<dbReference type="Proteomes" id="UP000030672">
    <property type="component" value="Unassembled WGS sequence"/>
</dbReference>
<dbReference type="AlphaFoldDB" id="A0A074VPJ1"/>
<organism evidence="2 3">
    <name type="scientific">Aureobasidium melanogenum (strain CBS 110374)</name>
    <name type="common">Aureobasidium pullulans var. melanogenum</name>
    <dbReference type="NCBI Taxonomy" id="1043003"/>
    <lineage>
        <taxon>Eukaryota</taxon>
        <taxon>Fungi</taxon>
        <taxon>Dikarya</taxon>
        <taxon>Ascomycota</taxon>
        <taxon>Pezizomycotina</taxon>
        <taxon>Dothideomycetes</taxon>
        <taxon>Dothideomycetidae</taxon>
        <taxon>Dothideales</taxon>
        <taxon>Saccotheciaceae</taxon>
        <taxon>Aureobasidium</taxon>
    </lineage>
</organism>
<dbReference type="InterPro" id="IPR020301">
    <property type="entry name" value="Mrx7"/>
</dbReference>
<dbReference type="HOGENOM" id="CLU_1970100_0_0_1"/>
<evidence type="ECO:0000313" key="2">
    <source>
        <dbReference type="EMBL" id="KEQ62625.1"/>
    </source>
</evidence>
<accession>A0A074VPJ1</accession>
<keyword evidence="3" id="KW-1185">Reference proteome</keyword>
<evidence type="ECO:0000256" key="1">
    <source>
        <dbReference type="SAM" id="MobiDB-lite"/>
    </source>
</evidence>
<dbReference type="RefSeq" id="XP_040879648.1">
    <property type="nucleotide sequence ID" value="XM_041028193.1"/>
</dbReference>
<feature type="compositionally biased region" description="Basic and acidic residues" evidence="1">
    <location>
        <begin position="122"/>
        <end position="137"/>
    </location>
</feature>
<feature type="compositionally biased region" description="Basic and acidic residues" evidence="1">
    <location>
        <begin position="72"/>
        <end position="83"/>
    </location>
</feature>
<feature type="compositionally biased region" description="Polar residues" evidence="1">
    <location>
        <begin position="84"/>
        <end position="98"/>
    </location>
</feature>